<feature type="transmembrane region" description="Helical" evidence="5">
    <location>
        <begin position="199"/>
        <end position="219"/>
    </location>
</feature>
<proteinExistence type="predicted"/>
<evidence type="ECO:0000313" key="7">
    <source>
        <dbReference type="EMBL" id="KAB8337158.1"/>
    </source>
</evidence>
<dbReference type="OrthoDB" id="2441642at2759"/>
<evidence type="ECO:0000256" key="2">
    <source>
        <dbReference type="ARBA" id="ARBA00022692"/>
    </source>
</evidence>
<dbReference type="PANTHER" id="PTHR42718:SF1">
    <property type="entry name" value="LOW AFFINITY AMMONIUM TRANSPORTER"/>
    <property type="match status" value="1"/>
</dbReference>
<gene>
    <name evidence="7" type="ORF">FH972_021462</name>
</gene>
<dbReference type="PROSITE" id="PS50850">
    <property type="entry name" value="MFS"/>
    <property type="match status" value="1"/>
</dbReference>
<feature type="transmembrane region" description="Helical" evidence="5">
    <location>
        <begin position="301"/>
        <end position="325"/>
    </location>
</feature>
<dbReference type="SUPFAM" id="SSF103473">
    <property type="entry name" value="MFS general substrate transporter"/>
    <property type="match status" value="2"/>
</dbReference>
<dbReference type="Gene3D" id="1.20.1250.20">
    <property type="entry name" value="MFS general substrate transporter like domains"/>
    <property type="match status" value="2"/>
</dbReference>
<dbReference type="EMBL" id="VIBQ01000009">
    <property type="protein sequence ID" value="KAB8337158.1"/>
    <property type="molecule type" value="Genomic_DNA"/>
</dbReference>
<feature type="transmembrane region" description="Helical" evidence="5">
    <location>
        <begin position="77"/>
        <end position="95"/>
    </location>
</feature>
<feature type="transmembrane region" description="Helical" evidence="5">
    <location>
        <begin position="269"/>
        <end position="289"/>
    </location>
</feature>
<feature type="transmembrane region" description="Helical" evidence="5">
    <location>
        <begin position="345"/>
        <end position="363"/>
    </location>
</feature>
<comment type="caution">
    <text evidence="7">The sequence shown here is derived from an EMBL/GenBank/DDBJ whole genome shotgun (WGS) entry which is preliminary data.</text>
</comment>
<feature type="transmembrane region" description="Helical" evidence="5">
    <location>
        <begin position="168"/>
        <end position="193"/>
    </location>
</feature>
<keyword evidence="4 5" id="KW-0472">Membrane</keyword>
<dbReference type="CDD" id="cd17476">
    <property type="entry name" value="MFS_Amf1_MDR_like"/>
    <property type="match status" value="1"/>
</dbReference>
<protein>
    <recommendedName>
        <fullName evidence="6">Major facilitator superfamily (MFS) profile domain-containing protein</fullName>
    </recommendedName>
</protein>
<dbReference type="PANTHER" id="PTHR42718">
    <property type="entry name" value="MAJOR FACILITATOR SUPERFAMILY MULTIDRUG TRANSPORTER MFSC"/>
    <property type="match status" value="1"/>
</dbReference>
<evidence type="ECO:0000313" key="8">
    <source>
        <dbReference type="Proteomes" id="UP000327013"/>
    </source>
</evidence>
<feature type="transmembrane region" description="Helical" evidence="5">
    <location>
        <begin position="370"/>
        <end position="388"/>
    </location>
</feature>
<feature type="transmembrane region" description="Helical" evidence="5">
    <location>
        <begin position="400"/>
        <end position="421"/>
    </location>
</feature>
<dbReference type="InterPro" id="IPR011701">
    <property type="entry name" value="MFS"/>
</dbReference>
<keyword evidence="2 5" id="KW-0812">Transmembrane</keyword>
<reference evidence="7 8" key="1">
    <citation type="submission" date="2019-06" db="EMBL/GenBank/DDBJ databases">
        <title>A chromosomal-level reference genome of Carpinus fangiana (Coryloideae, Betulaceae).</title>
        <authorList>
            <person name="Yang X."/>
            <person name="Wang Z."/>
            <person name="Zhang L."/>
            <person name="Hao G."/>
            <person name="Liu J."/>
            <person name="Yang Y."/>
        </authorList>
    </citation>
    <scope>NUCLEOTIDE SEQUENCE [LARGE SCALE GENOMIC DNA]</scope>
    <source>
        <strain evidence="7">Cfa_2016G</strain>
        <tissue evidence="7">Leaf</tissue>
    </source>
</reference>
<evidence type="ECO:0000259" key="6">
    <source>
        <dbReference type="PROSITE" id="PS50850"/>
    </source>
</evidence>
<organism evidence="7 8">
    <name type="scientific">Carpinus fangiana</name>
    <dbReference type="NCBI Taxonomy" id="176857"/>
    <lineage>
        <taxon>Eukaryota</taxon>
        <taxon>Viridiplantae</taxon>
        <taxon>Streptophyta</taxon>
        <taxon>Embryophyta</taxon>
        <taxon>Tracheophyta</taxon>
        <taxon>Spermatophyta</taxon>
        <taxon>Magnoliopsida</taxon>
        <taxon>eudicotyledons</taxon>
        <taxon>Gunneridae</taxon>
        <taxon>Pentapetalae</taxon>
        <taxon>rosids</taxon>
        <taxon>fabids</taxon>
        <taxon>Fagales</taxon>
        <taxon>Betulaceae</taxon>
        <taxon>Carpinus</taxon>
    </lineage>
</organism>
<dbReference type="Pfam" id="PF07690">
    <property type="entry name" value="MFS_1"/>
    <property type="match status" value="2"/>
</dbReference>
<keyword evidence="8" id="KW-1185">Reference proteome</keyword>
<feature type="transmembrane region" description="Helical" evidence="5">
    <location>
        <begin position="107"/>
        <end position="127"/>
    </location>
</feature>
<evidence type="ECO:0000256" key="5">
    <source>
        <dbReference type="SAM" id="Phobius"/>
    </source>
</evidence>
<dbReference type="InterPro" id="IPR020846">
    <property type="entry name" value="MFS_dom"/>
</dbReference>
<evidence type="ECO:0000256" key="1">
    <source>
        <dbReference type="ARBA" id="ARBA00004141"/>
    </source>
</evidence>
<feature type="domain" description="Major facilitator superfamily (MFS) profile" evidence="6">
    <location>
        <begin position="39"/>
        <end position="502"/>
    </location>
</feature>
<dbReference type="Proteomes" id="UP000327013">
    <property type="component" value="Unassembled WGS sequence"/>
</dbReference>
<feature type="transmembrane region" description="Helical" evidence="5">
    <location>
        <begin position="38"/>
        <end position="65"/>
    </location>
</feature>
<feature type="transmembrane region" description="Helical" evidence="5">
    <location>
        <begin position="240"/>
        <end position="257"/>
    </location>
</feature>
<dbReference type="GO" id="GO:0016020">
    <property type="term" value="C:membrane"/>
    <property type="evidence" value="ECO:0007669"/>
    <property type="project" value="UniProtKB-SubCell"/>
</dbReference>
<comment type="subcellular location">
    <subcellularLocation>
        <location evidence="1">Membrane</location>
        <topology evidence="1">Multi-pass membrane protein</topology>
    </subcellularLocation>
</comment>
<evidence type="ECO:0000256" key="4">
    <source>
        <dbReference type="ARBA" id="ARBA00023136"/>
    </source>
</evidence>
<sequence length="512" mass="55983">METDRVNEIIGEGLKAPNTLPVLTRQRTRPLISYHHEYAFVAIVSGAQLFTQAALSMSIAPLFHIGDTFDVSNPGQLSWTVAAYSLTVGTFVLPAGRVGEIFGYKPVFIAGTLWCAMWSLIAGLSSYSHSIIFFDFCRAMQGIGPSFMLPNAIAIFGSTYPPGRRKDFIFGLFGATAPSGFNVGAFSSAILAQRLSWEWAYYLMSIACCLEAALAFFIIPEYEGVSVQRETGFTLSRLDPLGTLTGVIGLVLVNIAWNQGPVIGWHVPYVYTVLIMGCAFIGVFFYIEGRVEHPLVPIKRVNINGCFVLACTAAGWASFGIWVFYLWEFLLVIRNQSPFQTAIQSLTWSVTGLVASVTAGMSLSRVQPSFLMLIAMLGFLVGNILVATQPVNQTFWAQTFIAFLVTPWGMDMSFPSATVIISDCFPPHEQGTAASMVTTILNYSISIGLGIAGTIESKIEPTGEDKLRGYRSAWYFAIGISGLGVLTALAFNLLELVRAHKKREDVESWSDE</sequence>
<feature type="transmembrane region" description="Helical" evidence="5">
    <location>
        <begin position="473"/>
        <end position="494"/>
    </location>
</feature>
<name>A0A5N6KPE4_9ROSI</name>
<dbReference type="GO" id="GO:0022857">
    <property type="term" value="F:transmembrane transporter activity"/>
    <property type="evidence" value="ECO:0007669"/>
    <property type="project" value="InterPro"/>
</dbReference>
<feature type="transmembrane region" description="Helical" evidence="5">
    <location>
        <begin position="433"/>
        <end position="453"/>
    </location>
</feature>
<dbReference type="InterPro" id="IPR036259">
    <property type="entry name" value="MFS_trans_sf"/>
</dbReference>
<dbReference type="AlphaFoldDB" id="A0A5N6KPE4"/>
<feature type="transmembrane region" description="Helical" evidence="5">
    <location>
        <begin position="139"/>
        <end position="156"/>
    </location>
</feature>
<keyword evidence="3 5" id="KW-1133">Transmembrane helix</keyword>
<accession>A0A5N6KPE4</accession>
<evidence type="ECO:0000256" key="3">
    <source>
        <dbReference type="ARBA" id="ARBA00022989"/>
    </source>
</evidence>